<gene>
    <name evidence="6" type="ORF">HaLaN_29814</name>
</gene>
<evidence type="ECO:0000313" key="7">
    <source>
        <dbReference type="Proteomes" id="UP000485058"/>
    </source>
</evidence>
<dbReference type="PROSITE" id="PS51194">
    <property type="entry name" value="HELICASE_CTER"/>
    <property type="match status" value="1"/>
</dbReference>
<dbReference type="GO" id="GO:0003724">
    <property type="term" value="F:RNA helicase activity"/>
    <property type="evidence" value="ECO:0007669"/>
    <property type="project" value="UniProtKB-EC"/>
</dbReference>
<dbReference type="Gene3D" id="3.40.50.300">
    <property type="entry name" value="P-loop containing nucleotide triphosphate hydrolases"/>
    <property type="match status" value="1"/>
</dbReference>
<evidence type="ECO:0000256" key="4">
    <source>
        <dbReference type="ARBA" id="ARBA00047984"/>
    </source>
</evidence>
<feature type="domain" description="Helicase C-terminal" evidence="5">
    <location>
        <begin position="1"/>
        <end position="124"/>
    </location>
</feature>
<dbReference type="SMART" id="SM00490">
    <property type="entry name" value="HELICc"/>
    <property type="match status" value="1"/>
</dbReference>
<dbReference type="EC" id="3.6.4.13" evidence="1"/>
<dbReference type="CDD" id="cd18791">
    <property type="entry name" value="SF2_C_RHA"/>
    <property type="match status" value="1"/>
</dbReference>
<dbReference type="Proteomes" id="UP000485058">
    <property type="component" value="Unassembled WGS sequence"/>
</dbReference>
<dbReference type="Pfam" id="PF00271">
    <property type="entry name" value="Helicase_C"/>
    <property type="match status" value="1"/>
</dbReference>
<dbReference type="GO" id="GO:0003725">
    <property type="term" value="F:double-stranded RNA binding"/>
    <property type="evidence" value="ECO:0007669"/>
    <property type="project" value="TreeGrafter"/>
</dbReference>
<evidence type="ECO:0000256" key="1">
    <source>
        <dbReference type="ARBA" id="ARBA00012552"/>
    </source>
</evidence>
<comment type="catalytic activity">
    <reaction evidence="4">
        <text>ATP + H2O = ADP + phosphate + H(+)</text>
        <dbReference type="Rhea" id="RHEA:13065"/>
        <dbReference type="ChEBI" id="CHEBI:15377"/>
        <dbReference type="ChEBI" id="CHEBI:15378"/>
        <dbReference type="ChEBI" id="CHEBI:30616"/>
        <dbReference type="ChEBI" id="CHEBI:43474"/>
        <dbReference type="ChEBI" id="CHEBI:456216"/>
        <dbReference type="EC" id="3.6.4.13"/>
    </reaction>
</comment>
<proteinExistence type="predicted"/>
<comment type="caution">
    <text evidence="6">The sequence shown here is derived from an EMBL/GenBank/DDBJ whole genome shotgun (WGS) entry which is preliminary data.</text>
</comment>
<dbReference type="AlphaFoldDB" id="A0A6A0AFQ2"/>
<dbReference type="GO" id="GO:0005730">
    <property type="term" value="C:nucleolus"/>
    <property type="evidence" value="ECO:0007669"/>
    <property type="project" value="TreeGrafter"/>
</dbReference>
<protein>
    <recommendedName>
        <fullName evidence="1">RNA helicase</fullName>
        <ecNumber evidence="1">3.6.4.13</ecNumber>
    </recommendedName>
</protein>
<evidence type="ECO:0000259" key="5">
    <source>
        <dbReference type="PROSITE" id="PS51194"/>
    </source>
</evidence>
<dbReference type="InterPro" id="IPR001650">
    <property type="entry name" value="Helicase_C-like"/>
</dbReference>
<reference evidence="6 7" key="1">
    <citation type="submission" date="2020-02" db="EMBL/GenBank/DDBJ databases">
        <title>Draft genome sequence of Haematococcus lacustris strain NIES-144.</title>
        <authorList>
            <person name="Morimoto D."/>
            <person name="Nakagawa S."/>
            <person name="Yoshida T."/>
            <person name="Sawayama S."/>
        </authorList>
    </citation>
    <scope>NUCLEOTIDE SEQUENCE [LARGE SCALE GENOMIC DNA]</scope>
    <source>
        <strain evidence="6 7">NIES-144</strain>
    </source>
</reference>
<keyword evidence="3 6" id="KW-0067">ATP-binding</keyword>
<dbReference type="EMBL" id="BLLF01005212">
    <property type="protein sequence ID" value="GFH30884.1"/>
    <property type="molecule type" value="Genomic_DNA"/>
</dbReference>
<dbReference type="PANTHER" id="PTHR18934">
    <property type="entry name" value="ATP-DEPENDENT RNA HELICASE"/>
    <property type="match status" value="1"/>
</dbReference>
<dbReference type="InterPro" id="IPR027417">
    <property type="entry name" value="P-loop_NTPase"/>
</dbReference>
<dbReference type="PANTHER" id="PTHR18934:SF118">
    <property type="entry name" value="ATP-DEPENDENT RNA HELICASE DHX33"/>
    <property type="match status" value="1"/>
</dbReference>
<name>A0A6A0AFQ2_HAELA</name>
<keyword evidence="2" id="KW-0378">Hydrolase</keyword>
<feature type="non-terminal residue" evidence="6">
    <location>
        <position position="1"/>
    </location>
</feature>
<dbReference type="SUPFAM" id="SSF52540">
    <property type="entry name" value="P-loop containing nucleoside triphosphate hydrolases"/>
    <property type="match status" value="1"/>
</dbReference>
<evidence type="ECO:0000256" key="3">
    <source>
        <dbReference type="ARBA" id="ARBA00022806"/>
    </source>
</evidence>
<dbReference type="GO" id="GO:0045943">
    <property type="term" value="P:positive regulation of transcription by RNA polymerase I"/>
    <property type="evidence" value="ECO:0007669"/>
    <property type="project" value="TreeGrafter"/>
</dbReference>
<organism evidence="6 7">
    <name type="scientific">Haematococcus lacustris</name>
    <name type="common">Green alga</name>
    <name type="synonym">Haematococcus pluvialis</name>
    <dbReference type="NCBI Taxonomy" id="44745"/>
    <lineage>
        <taxon>Eukaryota</taxon>
        <taxon>Viridiplantae</taxon>
        <taxon>Chlorophyta</taxon>
        <taxon>core chlorophytes</taxon>
        <taxon>Chlorophyceae</taxon>
        <taxon>CS clade</taxon>
        <taxon>Chlamydomonadales</taxon>
        <taxon>Haematococcaceae</taxon>
        <taxon>Haematococcus</taxon>
    </lineage>
</organism>
<dbReference type="GO" id="GO:0016787">
    <property type="term" value="F:hydrolase activity"/>
    <property type="evidence" value="ECO:0007669"/>
    <property type="project" value="UniProtKB-KW"/>
</dbReference>
<accession>A0A6A0AFQ2</accession>
<feature type="non-terminal residue" evidence="6">
    <location>
        <position position="124"/>
    </location>
</feature>
<sequence>MLCECGAQVHVDEGPGDILVFLTGQDEIESLERLLLDRVASLRLPAGRAEDAPSELLVLPIYAALPPEQQMKVFEPAGPGQRKAILATNIAETSITISGVRYVIDTGFVKARAYNAAHGADSLQ</sequence>
<keyword evidence="3 6" id="KW-0547">Nucleotide-binding</keyword>
<keyword evidence="7" id="KW-1185">Reference proteome</keyword>
<evidence type="ECO:0000313" key="6">
    <source>
        <dbReference type="EMBL" id="GFH30884.1"/>
    </source>
</evidence>
<keyword evidence="3 6" id="KW-0347">Helicase</keyword>
<evidence type="ECO:0000256" key="2">
    <source>
        <dbReference type="ARBA" id="ARBA00022801"/>
    </source>
</evidence>